<feature type="transmembrane region" description="Helical" evidence="4">
    <location>
        <begin position="162"/>
        <end position="182"/>
    </location>
</feature>
<dbReference type="Pfam" id="PF00487">
    <property type="entry name" value="FA_desaturase"/>
    <property type="match status" value="1"/>
</dbReference>
<name>A0A5N6KXQ1_9ROSI</name>
<keyword evidence="4" id="KW-0472">Membrane</keyword>
<reference evidence="6 7" key="1">
    <citation type="submission" date="2019-06" db="EMBL/GenBank/DDBJ databases">
        <title>A chromosomal-level reference genome of Carpinus fangiana (Coryloideae, Betulaceae).</title>
        <authorList>
            <person name="Yang X."/>
            <person name="Wang Z."/>
            <person name="Zhang L."/>
            <person name="Hao G."/>
            <person name="Liu J."/>
            <person name="Yang Y."/>
        </authorList>
    </citation>
    <scope>NUCLEOTIDE SEQUENCE [LARGE SCALE GENOMIC DNA]</scope>
    <source>
        <strain evidence="6">Cfa_2016G</strain>
        <tissue evidence="6">Leaf</tissue>
    </source>
</reference>
<dbReference type="AlphaFoldDB" id="A0A5N6KXQ1"/>
<dbReference type="EMBL" id="VIBQ01000017">
    <property type="protein sequence ID" value="KAB8360578.1"/>
    <property type="molecule type" value="Genomic_DNA"/>
</dbReference>
<organism evidence="6 7">
    <name type="scientific">Carpinus fangiana</name>
    <dbReference type="NCBI Taxonomy" id="176857"/>
    <lineage>
        <taxon>Eukaryota</taxon>
        <taxon>Viridiplantae</taxon>
        <taxon>Streptophyta</taxon>
        <taxon>Embryophyta</taxon>
        <taxon>Tracheophyta</taxon>
        <taxon>Spermatophyta</taxon>
        <taxon>Magnoliopsida</taxon>
        <taxon>eudicotyledons</taxon>
        <taxon>Gunneridae</taxon>
        <taxon>Pentapetalae</taxon>
        <taxon>rosids</taxon>
        <taxon>fabids</taxon>
        <taxon>Fagales</taxon>
        <taxon>Betulaceae</taxon>
        <taxon>Carpinus</taxon>
    </lineage>
</organism>
<evidence type="ECO:0000313" key="7">
    <source>
        <dbReference type="Proteomes" id="UP000327013"/>
    </source>
</evidence>
<comment type="subcellular location">
    <subcellularLocation>
        <location evidence="1">Membrane</location>
    </subcellularLocation>
</comment>
<dbReference type="OrthoDB" id="1470350at2759"/>
<dbReference type="PANTHER" id="PTHR36459">
    <property type="entry name" value="ORF"/>
    <property type="match status" value="1"/>
</dbReference>
<comment type="caution">
    <text evidence="6">The sequence shown here is derived from an EMBL/GenBank/DDBJ whole genome shotgun (WGS) entry which is preliminary data.</text>
</comment>
<keyword evidence="4" id="KW-0812">Transmembrane</keyword>
<keyword evidence="4" id="KW-1133">Transmembrane helix</keyword>
<feature type="region of interest" description="Disordered" evidence="3">
    <location>
        <begin position="26"/>
        <end position="97"/>
    </location>
</feature>
<dbReference type="PANTHER" id="PTHR36459:SF1">
    <property type="entry name" value="FATTY ACID DESATURASE DOMAIN-CONTAINING PROTEIN-RELATED"/>
    <property type="match status" value="1"/>
</dbReference>
<protein>
    <recommendedName>
        <fullName evidence="5">Fatty acid desaturase domain-containing protein</fullName>
    </recommendedName>
</protein>
<sequence length="481" mass="54644">MASVVPVDSHLTKADRLVLKSLLQGSGRDEHALSQAEKNILANPGSPPTPDSGYESIEHSSDESSTETPNALRQRHTTTDPKGGAPNNAGLEHAGLKNVGPNDDVVLEALKAMNNPADARFEPSVFAAWDLTEISLPPWLDAHVLQPYIRWASTVVRAPTDVIMVTHLIIYFAVIVPSATLLFRNFTYLHAIPHWIFVSWCVGSYTLMRHQHIHMRGVLSPSWAWLDHTFPYLLDPLIGHTWNSYYYHHVKHHHVEGNGPADLSSTIRYQRDSPLHFALYFLRFAALIWLELPLYFIRKHKPLLAAKAAFWEFSSYAIMYTLARYVNLRAALFTLIIPFGLLRLGLMVGNWGQHALVDELDPASDFRASITLIDVPSNRYSFNDGYHTSHHLNPLRHWRDHPAAFFAQKERYAAEGALVFANTDYIMLTVRLLRKDYLHLARECFVPIGEAQKAMSVDEIAAMLRTKTRAMSEEEIRQRFK</sequence>
<dbReference type="GO" id="GO:0016020">
    <property type="term" value="C:membrane"/>
    <property type="evidence" value="ECO:0007669"/>
    <property type="project" value="UniProtKB-SubCell"/>
</dbReference>
<keyword evidence="2" id="KW-0560">Oxidoreductase</keyword>
<dbReference type="Proteomes" id="UP000327013">
    <property type="component" value="Unassembled WGS sequence"/>
</dbReference>
<feature type="domain" description="Fatty acid desaturase" evidence="5">
    <location>
        <begin position="195"/>
        <end position="414"/>
    </location>
</feature>
<dbReference type="GO" id="GO:0016491">
    <property type="term" value="F:oxidoreductase activity"/>
    <property type="evidence" value="ECO:0007669"/>
    <property type="project" value="UniProtKB-KW"/>
</dbReference>
<feature type="transmembrane region" description="Helical" evidence="4">
    <location>
        <begin position="330"/>
        <end position="352"/>
    </location>
</feature>
<evidence type="ECO:0000259" key="5">
    <source>
        <dbReference type="Pfam" id="PF00487"/>
    </source>
</evidence>
<dbReference type="InterPro" id="IPR005804">
    <property type="entry name" value="FA_desaturase_dom"/>
</dbReference>
<evidence type="ECO:0000256" key="4">
    <source>
        <dbReference type="SAM" id="Phobius"/>
    </source>
</evidence>
<evidence type="ECO:0000256" key="2">
    <source>
        <dbReference type="ARBA" id="ARBA00023002"/>
    </source>
</evidence>
<proteinExistence type="predicted"/>
<dbReference type="GO" id="GO:0006629">
    <property type="term" value="P:lipid metabolic process"/>
    <property type="evidence" value="ECO:0007669"/>
    <property type="project" value="InterPro"/>
</dbReference>
<accession>A0A5N6KXQ1</accession>
<keyword evidence="7" id="KW-1185">Reference proteome</keyword>
<gene>
    <name evidence="6" type="ORF">FH972_024318</name>
</gene>
<evidence type="ECO:0000256" key="1">
    <source>
        <dbReference type="ARBA" id="ARBA00004370"/>
    </source>
</evidence>
<evidence type="ECO:0000256" key="3">
    <source>
        <dbReference type="SAM" id="MobiDB-lite"/>
    </source>
</evidence>
<evidence type="ECO:0000313" key="6">
    <source>
        <dbReference type="EMBL" id="KAB8360578.1"/>
    </source>
</evidence>
<feature type="transmembrane region" description="Helical" evidence="4">
    <location>
        <begin position="188"/>
        <end position="207"/>
    </location>
</feature>
<feature type="transmembrane region" description="Helical" evidence="4">
    <location>
        <begin position="277"/>
        <end position="297"/>
    </location>
</feature>